<keyword evidence="1" id="KW-0472">Membrane</keyword>
<keyword evidence="1" id="KW-1133">Transmembrane helix</keyword>
<dbReference type="RefSeq" id="WP_021099869.1">
    <property type="nucleotide sequence ID" value="NZ_KE557306.1"/>
</dbReference>
<comment type="caution">
    <text evidence="3">The sequence shown here is derived from an EMBL/GenBank/DDBJ whole genome shotgun (WGS) entry which is preliminary data.</text>
</comment>
<evidence type="ECO:0000259" key="2">
    <source>
        <dbReference type="Pfam" id="PF14317"/>
    </source>
</evidence>
<protein>
    <recommendedName>
        <fullName evidence="2">YcxB-like C-terminal domain-containing protein</fullName>
    </recommendedName>
</protein>
<proteinExistence type="predicted"/>
<dbReference type="OrthoDB" id="7837042at2"/>
<dbReference type="HOGENOM" id="CLU_1600706_0_0_5"/>
<feature type="transmembrane region" description="Helical" evidence="1">
    <location>
        <begin position="54"/>
        <end position="74"/>
    </location>
</feature>
<name>S9QK38_9RHOB</name>
<dbReference type="Proteomes" id="UP000015351">
    <property type="component" value="Unassembled WGS sequence"/>
</dbReference>
<evidence type="ECO:0000313" key="4">
    <source>
        <dbReference type="Proteomes" id="UP000015351"/>
    </source>
</evidence>
<keyword evidence="1" id="KW-0812">Transmembrane</keyword>
<accession>S9QK38</accession>
<feature type="domain" description="YcxB-like C-terminal" evidence="2">
    <location>
        <begin position="100"/>
        <end position="154"/>
    </location>
</feature>
<reference evidence="4" key="1">
    <citation type="journal article" date="2013" name="Stand. Genomic Sci.">
        <title>Genome sequence of the Litoreibacter arenae type strain (DSM 19593(T)), a member of the Roseobacter clade isolated from sea sand.</title>
        <authorList>
            <person name="Riedel T."/>
            <person name="Fiebig A."/>
            <person name="Petersen J."/>
            <person name="Gronow S."/>
            <person name="Kyrpides N.C."/>
            <person name="Goker M."/>
            <person name="Klenk H.P."/>
        </authorList>
    </citation>
    <scope>NUCLEOTIDE SEQUENCE [LARGE SCALE GENOMIC DNA]</scope>
    <source>
        <strain evidence="4">DSM 19593</strain>
    </source>
</reference>
<organism evidence="3 4">
    <name type="scientific">Litoreibacter arenae DSM 19593</name>
    <dbReference type="NCBI Taxonomy" id="1123360"/>
    <lineage>
        <taxon>Bacteria</taxon>
        <taxon>Pseudomonadati</taxon>
        <taxon>Pseudomonadota</taxon>
        <taxon>Alphaproteobacteria</taxon>
        <taxon>Rhodobacterales</taxon>
        <taxon>Roseobacteraceae</taxon>
        <taxon>Litoreibacter</taxon>
    </lineage>
</organism>
<gene>
    <name evidence="3" type="ORF">thalar_01299</name>
</gene>
<evidence type="ECO:0000256" key="1">
    <source>
        <dbReference type="SAM" id="Phobius"/>
    </source>
</evidence>
<keyword evidence="4" id="KW-1185">Reference proteome</keyword>
<evidence type="ECO:0000313" key="3">
    <source>
        <dbReference type="EMBL" id="EPX79963.1"/>
    </source>
</evidence>
<dbReference type="InterPro" id="IPR025588">
    <property type="entry name" value="YcxB-like_C"/>
</dbReference>
<feature type="transmembrane region" description="Helical" evidence="1">
    <location>
        <begin position="31"/>
        <end position="48"/>
    </location>
</feature>
<dbReference type="Pfam" id="PF14317">
    <property type="entry name" value="YcxB"/>
    <property type="match status" value="1"/>
</dbReference>
<dbReference type="STRING" id="1123360.thalar_01299"/>
<dbReference type="EMBL" id="AONI01000009">
    <property type="protein sequence ID" value="EPX79963.1"/>
    <property type="molecule type" value="Genomic_DNA"/>
</dbReference>
<sequence>MAITLTYSFTEDQFMQAARAFWAYQGIGDRGNLVLSALTGLVGAWLLLTGMSVGWIWIGAAGLFVAITLVRNALWRRGFRKSVKYSAPITARFSHGDVSTDSAEGNSTLLWTTFRKYAETPDYFFLLLPRRGLSILPKHAVQDEWQLETLRDMITSNLPRAKKHWT</sequence>
<dbReference type="AlphaFoldDB" id="S9QK38"/>